<feature type="region of interest" description="Disordered" evidence="1">
    <location>
        <begin position="184"/>
        <end position="232"/>
    </location>
</feature>
<keyword evidence="2" id="KW-0472">Membrane</keyword>
<proteinExistence type="predicted"/>
<keyword evidence="5" id="KW-1185">Reference proteome</keyword>
<keyword evidence="3" id="KW-0732">Signal</keyword>
<gene>
    <name evidence="4" type="ORF">NLU13_7049</name>
</gene>
<dbReference type="EMBL" id="JAPDFR010000006">
    <property type="protein sequence ID" value="KAK0385872.1"/>
    <property type="molecule type" value="Genomic_DNA"/>
</dbReference>
<protein>
    <submittedName>
        <fullName evidence="4">Uncharacterized protein</fullName>
    </submittedName>
</protein>
<keyword evidence="2" id="KW-1133">Transmembrane helix</keyword>
<evidence type="ECO:0000313" key="5">
    <source>
        <dbReference type="Proteomes" id="UP001175261"/>
    </source>
</evidence>
<name>A0AA39GGW0_SARSR</name>
<evidence type="ECO:0000256" key="3">
    <source>
        <dbReference type="SAM" id="SignalP"/>
    </source>
</evidence>
<dbReference type="AlphaFoldDB" id="A0AA39GGW0"/>
<dbReference type="Proteomes" id="UP001175261">
    <property type="component" value="Unassembled WGS sequence"/>
</dbReference>
<feature type="transmembrane region" description="Helical" evidence="2">
    <location>
        <begin position="239"/>
        <end position="260"/>
    </location>
</feature>
<feature type="compositionally biased region" description="Low complexity" evidence="1">
    <location>
        <begin position="187"/>
        <end position="224"/>
    </location>
</feature>
<feature type="signal peptide" evidence="3">
    <location>
        <begin position="1"/>
        <end position="23"/>
    </location>
</feature>
<feature type="region of interest" description="Disordered" evidence="1">
    <location>
        <begin position="28"/>
        <end position="58"/>
    </location>
</feature>
<evidence type="ECO:0000256" key="2">
    <source>
        <dbReference type="SAM" id="Phobius"/>
    </source>
</evidence>
<accession>A0AA39GGW0</accession>
<sequence length="276" mass="28691">MLLALLKLHNAVFLLLALQTAAAGVQRTAGYDTKNSPETSLRTTSSSGKTATVHPPAPTRRAELVRRDESDVCGYVNGRGDLPWTCPGDQPCELHRNLGVAGCCYSQPCIITSVCYDYAEGEKGACDAGKIGVGTSCCVDSKYPYCQTYTYPDEEASLVWCGATSPTGLQTLLYQPDSISVAQTVNGSSTSPHTDTPSPKSSKTSATTAAGVSTTAAPVSSDSADGGGGGSGLSQDNQIALGIGLGFGLPTTLVSLYLCYRKLGRKGKPKTRAIYA</sequence>
<feature type="chain" id="PRO_5041390426" evidence="3">
    <location>
        <begin position="24"/>
        <end position="276"/>
    </location>
</feature>
<comment type="caution">
    <text evidence="4">The sequence shown here is derived from an EMBL/GenBank/DDBJ whole genome shotgun (WGS) entry which is preliminary data.</text>
</comment>
<keyword evidence="2" id="KW-0812">Transmembrane</keyword>
<reference evidence="4" key="1">
    <citation type="submission" date="2022-10" db="EMBL/GenBank/DDBJ databases">
        <title>Determination and structural analysis of whole genome sequence of Sarocladium strictum F4-1.</title>
        <authorList>
            <person name="Hu L."/>
            <person name="Jiang Y."/>
        </authorList>
    </citation>
    <scope>NUCLEOTIDE SEQUENCE</scope>
    <source>
        <strain evidence="4">F4-1</strain>
    </source>
</reference>
<evidence type="ECO:0000256" key="1">
    <source>
        <dbReference type="SAM" id="MobiDB-lite"/>
    </source>
</evidence>
<organism evidence="4 5">
    <name type="scientific">Sarocladium strictum</name>
    <name type="common">Black bundle disease fungus</name>
    <name type="synonym">Acremonium strictum</name>
    <dbReference type="NCBI Taxonomy" id="5046"/>
    <lineage>
        <taxon>Eukaryota</taxon>
        <taxon>Fungi</taxon>
        <taxon>Dikarya</taxon>
        <taxon>Ascomycota</taxon>
        <taxon>Pezizomycotina</taxon>
        <taxon>Sordariomycetes</taxon>
        <taxon>Hypocreomycetidae</taxon>
        <taxon>Hypocreales</taxon>
        <taxon>Sarocladiaceae</taxon>
        <taxon>Sarocladium</taxon>
    </lineage>
</organism>
<feature type="compositionally biased region" description="Polar residues" evidence="1">
    <location>
        <begin position="33"/>
        <end position="50"/>
    </location>
</feature>
<evidence type="ECO:0000313" key="4">
    <source>
        <dbReference type="EMBL" id="KAK0385872.1"/>
    </source>
</evidence>